<keyword evidence="5" id="KW-0732">Signal</keyword>
<feature type="repeat" description="ANK" evidence="3">
    <location>
        <begin position="162"/>
        <end position="194"/>
    </location>
</feature>
<name>A0A673ZX01_SALTR</name>
<sequence length="336" mass="35867">SSKQLLLVILLSSCPLVLLSSCPPVLVLPSSCPRPRVLVLVSSSSRPRVLPSSCPRPPVLVSSRPRVLVLPSSCPPVLVSSRPRVLVLPSSCPPVLLSSRLVSSSSRPLVLPSRVLVLPSCCPPVLLSSSPPVCSLSIQPSPPHTHRVLLQCSLDLDSGDVDGWTALHAAAHWGQQEVCSLLADNMCDMAALNNVGQTPIEVADDTLVDTLEELTKKQNALRTEKAKLSQPPVIETSPSINMAPVRPRRTSISRMSSREKICLHEREKHPPPRPDQQPSRRRRGGGRTGPAWDAGTGPAWDAGTGPAWDAGTEPAWDAGDAGTGQGLQQLQFRRGG</sequence>
<dbReference type="PANTHER" id="PTHR24179">
    <property type="entry name" value="PROTEIN PHOSPHATASE 1 REGULATORY SUBUNIT 12"/>
    <property type="match status" value="1"/>
</dbReference>
<evidence type="ECO:0000313" key="7">
    <source>
        <dbReference type="Proteomes" id="UP000472277"/>
    </source>
</evidence>
<dbReference type="Pfam" id="PF12796">
    <property type="entry name" value="Ank_2"/>
    <property type="match status" value="1"/>
</dbReference>
<organism evidence="6 7">
    <name type="scientific">Salmo trutta</name>
    <name type="common">Brown trout</name>
    <dbReference type="NCBI Taxonomy" id="8032"/>
    <lineage>
        <taxon>Eukaryota</taxon>
        <taxon>Metazoa</taxon>
        <taxon>Chordata</taxon>
        <taxon>Craniata</taxon>
        <taxon>Vertebrata</taxon>
        <taxon>Euteleostomi</taxon>
        <taxon>Actinopterygii</taxon>
        <taxon>Neopterygii</taxon>
        <taxon>Teleostei</taxon>
        <taxon>Protacanthopterygii</taxon>
        <taxon>Salmoniformes</taxon>
        <taxon>Salmonidae</taxon>
        <taxon>Salmoninae</taxon>
        <taxon>Salmo</taxon>
    </lineage>
</organism>
<evidence type="ECO:0000256" key="5">
    <source>
        <dbReference type="SAM" id="SignalP"/>
    </source>
</evidence>
<evidence type="ECO:0000313" key="6">
    <source>
        <dbReference type="Ensembl" id="ENSSTUP00000050566.1"/>
    </source>
</evidence>
<dbReference type="Ensembl" id="ENSSTUT00000052882.1">
    <property type="protein sequence ID" value="ENSSTUP00000050566.1"/>
    <property type="gene ID" value="ENSSTUG00000021401.1"/>
</dbReference>
<evidence type="ECO:0000256" key="4">
    <source>
        <dbReference type="SAM" id="MobiDB-lite"/>
    </source>
</evidence>
<dbReference type="InterPro" id="IPR051226">
    <property type="entry name" value="PP1_Regulatory_Subunit"/>
</dbReference>
<dbReference type="InterPro" id="IPR036770">
    <property type="entry name" value="Ankyrin_rpt-contain_sf"/>
</dbReference>
<feature type="signal peptide" evidence="5">
    <location>
        <begin position="1"/>
        <end position="19"/>
    </location>
</feature>
<evidence type="ECO:0000256" key="3">
    <source>
        <dbReference type="PROSITE-ProRule" id="PRU00023"/>
    </source>
</evidence>
<dbReference type="InterPro" id="IPR002110">
    <property type="entry name" value="Ankyrin_rpt"/>
</dbReference>
<reference evidence="6" key="1">
    <citation type="submission" date="2025-08" db="UniProtKB">
        <authorList>
            <consortium name="Ensembl"/>
        </authorList>
    </citation>
    <scope>IDENTIFICATION</scope>
</reference>
<dbReference type="PROSITE" id="PS50088">
    <property type="entry name" value="ANK_REPEAT"/>
    <property type="match status" value="1"/>
</dbReference>
<keyword evidence="2 3" id="KW-0040">ANK repeat</keyword>
<dbReference type="GO" id="GO:0005737">
    <property type="term" value="C:cytoplasm"/>
    <property type="evidence" value="ECO:0007669"/>
    <property type="project" value="TreeGrafter"/>
</dbReference>
<protein>
    <submittedName>
        <fullName evidence="6">Uncharacterized protein</fullName>
    </submittedName>
</protein>
<dbReference type="PANTHER" id="PTHR24179:SF32">
    <property type="entry name" value="PROTEIN PHOSPHATASE 1 REGULATORY SUBUNIT"/>
    <property type="match status" value="1"/>
</dbReference>
<dbReference type="GO" id="GO:0019208">
    <property type="term" value="F:phosphatase regulator activity"/>
    <property type="evidence" value="ECO:0007669"/>
    <property type="project" value="TreeGrafter"/>
</dbReference>
<evidence type="ECO:0000256" key="2">
    <source>
        <dbReference type="ARBA" id="ARBA00023043"/>
    </source>
</evidence>
<dbReference type="AlphaFoldDB" id="A0A673ZX01"/>
<dbReference type="Proteomes" id="UP000472277">
    <property type="component" value="Chromosome 4"/>
</dbReference>
<evidence type="ECO:0000256" key="1">
    <source>
        <dbReference type="ARBA" id="ARBA00022737"/>
    </source>
</evidence>
<dbReference type="Gene3D" id="1.25.40.20">
    <property type="entry name" value="Ankyrin repeat-containing domain"/>
    <property type="match status" value="1"/>
</dbReference>
<dbReference type="GeneTree" id="ENSGT00940000156120"/>
<proteinExistence type="predicted"/>
<feature type="chain" id="PRO_5025354554" evidence="5">
    <location>
        <begin position="20"/>
        <end position="336"/>
    </location>
</feature>
<keyword evidence="7" id="KW-1185">Reference proteome</keyword>
<feature type="compositionally biased region" description="Low complexity" evidence="4">
    <location>
        <begin position="326"/>
        <end position="336"/>
    </location>
</feature>
<dbReference type="SUPFAM" id="SSF48403">
    <property type="entry name" value="Ankyrin repeat"/>
    <property type="match status" value="1"/>
</dbReference>
<keyword evidence="1" id="KW-0677">Repeat</keyword>
<feature type="region of interest" description="Disordered" evidence="4">
    <location>
        <begin position="222"/>
        <end position="336"/>
    </location>
</feature>
<feature type="compositionally biased region" description="Basic and acidic residues" evidence="4">
    <location>
        <begin position="256"/>
        <end position="272"/>
    </location>
</feature>
<accession>A0A673ZX01</accession>
<reference evidence="6" key="2">
    <citation type="submission" date="2025-09" db="UniProtKB">
        <authorList>
            <consortium name="Ensembl"/>
        </authorList>
    </citation>
    <scope>IDENTIFICATION</scope>
</reference>
<dbReference type="GO" id="GO:0004857">
    <property type="term" value="F:enzyme inhibitor activity"/>
    <property type="evidence" value="ECO:0007669"/>
    <property type="project" value="TreeGrafter"/>
</dbReference>
<dbReference type="InParanoid" id="A0A673ZX01"/>